<dbReference type="AlphaFoldDB" id="D5E4Q7"/>
<dbReference type="Proteomes" id="UP000001845">
    <property type="component" value="Chromosome"/>
</dbReference>
<keyword evidence="2 6" id="KW-0489">Methyltransferase</keyword>
<dbReference type="PANTHER" id="PTHR43191:SF2">
    <property type="entry name" value="RRNA METHYLTRANSFERASE 3, MITOCHONDRIAL"/>
    <property type="match status" value="1"/>
</dbReference>
<reference key="2">
    <citation type="submission" date="2010-03" db="EMBL/GenBank/DDBJ databases">
        <authorList>
            <person name="Ma Z."/>
            <person name="Wang X."/>
            <person name="Liu H."/>
        </authorList>
    </citation>
    <scope>NUCLEOTIDE SEQUENCE</scope>
    <source>
        <strain>MP145</strain>
    </source>
</reference>
<dbReference type="InterPro" id="IPR051259">
    <property type="entry name" value="rRNA_Methyltransferase"/>
</dbReference>
<evidence type="ECO:0000313" key="7">
    <source>
        <dbReference type="Proteomes" id="UP000001845"/>
    </source>
</evidence>
<dbReference type="Pfam" id="PF00588">
    <property type="entry name" value="SpoU_methylase"/>
    <property type="match status" value="1"/>
</dbReference>
<sequence>MTKSIISSNNDTFKLLKKLSEKKYREKEGLFIIEGEHLIDEAIDKNIVVEIFEIGSSSKILKYERTTLITYELAKKVLDAQSPQSVFAVCKIVKNNIVLGDKIVFLDDLQDPGNIGTIIRLCKSFDIDTLIVKNFDIYNPKCLRASQGSFFKTNIVQVDKYDELSKLMSKDFSIISTLLDKEATELKNFTFPKKSVLVLGNEGNGISQNAIDLSKHKVYIPISFESLNVATCAAIILNKWRNE</sequence>
<dbReference type="Gene3D" id="3.30.1330.30">
    <property type="match status" value="1"/>
</dbReference>
<name>D5E4Q7_MYCCM</name>
<dbReference type="HOGENOM" id="CLU_021322_3_2_14"/>
<dbReference type="EC" id="2.1.1.-" evidence="6"/>
<dbReference type="InterPro" id="IPR029064">
    <property type="entry name" value="Ribosomal_eL30-like_sf"/>
</dbReference>
<comment type="similarity">
    <text evidence="1">Belongs to the class IV-like SAM-binding methyltransferase superfamily. RNA methyltransferase TrmH family.</text>
</comment>
<dbReference type="eggNOG" id="COG0566">
    <property type="taxonomic scope" value="Bacteria"/>
</dbReference>
<keyword evidence="7" id="KW-1185">Reference proteome</keyword>
<dbReference type="InterPro" id="IPR029028">
    <property type="entry name" value="Alpha/beta_knot_MTases"/>
</dbReference>
<dbReference type="STRING" id="512564.MCRO_0068"/>
<dbReference type="OrthoDB" id="9794400at2"/>
<dbReference type="InterPro" id="IPR053888">
    <property type="entry name" value="MRM3-like_sub_bind"/>
</dbReference>
<dbReference type="EMBL" id="CP001991">
    <property type="protein sequence ID" value="ADE19469.1"/>
    <property type="molecule type" value="Genomic_DNA"/>
</dbReference>
<evidence type="ECO:0000259" key="4">
    <source>
        <dbReference type="Pfam" id="PF00588"/>
    </source>
</evidence>
<evidence type="ECO:0000256" key="3">
    <source>
        <dbReference type="ARBA" id="ARBA00022679"/>
    </source>
</evidence>
<protein>
    <submittedName>
        <fullName evidence="6">tRNA/rRNA methylase</fullName>
        <ecNumber evidence="6">2.1.1.-</ecNumber>
    </submittedName>
</protein>
<dbReference type="GO" id="GO:0003723">
    <property type="term" value="F:RNA binding"/>
    <property type="evidence" value="ECO:0007669"/>
    <property type="project" value="InterPro"/>
</dbReference>
<gene>
    <name evidence="6" type="ordered locus">MCRO_0068</name>
</gene>
<proteinExistence type="inferred from homology"/>
<dbReference type="Pfam" id="PF22435">
    <property type="entry name" value="MRM3-like_sub_bind"/>
    <property type="match status" value="1"/>
</dbReference>
<reference evidence="7" key="1">
    <citation type="submission" date="2010-03" db="EMBL/GenBank/DDBJ databases">
        <title>The complete genome of Mycoplasma crocodyli MP145.</title>
        <authorList>
            <person name="Glass J.I."/>
            <person name="Durkin A.S."/>
            <person name="Hostetler J."/>
            <person name="Jackson J."/>
            <person name="Johnson J."/>
            <person name="May M.A."/>
            <person name="Paralanov V."/>
            <person name="Radune D."/>
            <person name="Szczypinski B."/>
            <person name="Brown D.R."/>
        </authorList>
    </citation>
    <scope>NUCLEOTIDE SEQUENCE [LARGE SCALE GENOMIC DNA]</scope>
    <source>
        <strain evidence="7">ATCC 51981 / MP145</strain>
    </source>
</reference>
<dbReference type="PANTHER" id="PTHR43191">
    <property type="entry name" value="RRNA METHYLTRANSFERASE 3"/>
    <property type="match status" value="1"/>
</dbReference>
<dbReference type="SUPFAM" id="SSF75217">
    <property type="entry name" value="alpha/beta knot"/>
    <property type="match status" value="1"/>
</dbReference>
<dbReference type="CDD" id="cd18095">
    <property type="entry name" value="SpoU-like_rRNA-MTase"/>
    <property type="match status" value="1"/>
</dbReference>
<evidence type="ECO:0000256" key="2">
    <source>
        <dbReference type="ARBA" id="ARBA00022603"/>
    </source>
</evidence>
<feature type="domain" description="tRNA/rRNA methyltransferase SpoU type" evidence="4">
    <location>
        <begin position="103"/>
        <end position="237"/>
    </location>
</feature>
<dbReference type="GO" id="GO:0006396">
    <property type="term" value="P:RNA processing"/>
    <property type="evidence" value="ECO:0007669"/>
    <property type="project" value="InterPro"/>
</dbReference>
<dbReference type="RefSeq" id="WP_013054246.1">
    <property type="nucleotide sequence ID" value="NC_014014.1"/>
</dbReference>
<feature type="domain" description="MRM3-like substrate binding" evidence="5">
    <location>
        <begin position="10"/>
        <end position="88"/>
    </location>
</feature>
<accession>D5E4Q7</accession>
<dbReference type="SUPFAM" id="SSF55315">
    <property type="entry name" value="L30e-like"/>
    <property type="match status" value="1"/>
</dbReference>
<dbReference type="InterPro" id="IPR001537">
    <property type="entry name" value="SpoU_MeTrfase"/>
</dbReference>
<dbReference type="KEGG" id="mcd:MCRO_0068"/>
<reference evidence="6 7" key="3">
    <citation type="journal article" date="2011" name="J. Bacteriol.">
        <title>Genome sequences of Mycoplasma alligatoris A21JP2T and Mycoplasma crocodyli MP145T.</title>
        <authorList>
            <person name="Brown D.R."/>
            <person name="Farmerie W.G."/>
            <person name="May M."/>
            <person name="Benders G.A."/>
            <person name="Durkin A.S."/>
            <person name="Hlavinka K."/>
            <person name="Hostetler J."/>
            <person name="Jackson J."/>
            <person name="Johnson J."/>
            <person name="Miller R.H."/>
            <person name="Paralanov V."/>
            <person name="Radune D."/>
            <person name="Szczypinski B."/>
            <person name="Glass J.I."/>
        </authorList>
    </citation>
    <scope>NUCLEOTIDE SEQUENCE [LARGE SCALE GENOMIC DNA]</scope>
    <source>
        <strain evidence="7">ATCC 51981 / MP145</strain>
    </source>
</reference>
<organism evidence="6 7">
    <name type="scientific">Mycoplasma crocodyli (strain ATCC 51981 / MP145)</name>
    <dbReference type="NCBI Taxonomy" id="512564"/>
    <lineage>
        <taxon>Bacteria</taxon>
        <taxon>Bacillati</taxon>
        <taxon>Mycoplasmatota</taxon>
        <taxon>Mollicutes</taxon>
        <taxon>Mycoplasmataceae</taxon>
        <taxon>Mycoplasma</taxon>
    </lineage>
</organism>
<dbReference type="GO" id="GO:0008173">
    <property type="term" value="F:RNA methyltransferase activity"/>
    <property type="evidence" value="ECO:0007669"/>
    <property type="project" value="InterPro"/>
</dbReference>
<dbReference type="GO" id="GO:0032259">
    <property type="term" value="P:methylation"/>
    <property type="evidence" value="ECO:0007669"/>
    <property type="project" value="UniProtKB-KW"/>
</dbReference>
<evidence type="ECO:0000256" key="1">
    <source>
        <dbReference type="ARBA" id="ARBA00007228"/>
    </source>
</evidence>
<dbReference type="InterPro" id="IPR029026">
    <property type="entry name" value="tRNA_m1G_MTases_N"/>
</dbReference>
<evidence type="ECO:0000259" key="5">
    <source>
        <dbReference type="Pfam" id="PF22435"/>
    </source>
</evidence>
<keyword evidence="3 6" id="KW-0808">Transferase</keyword>
<evidence type="ECO:0000313" key="6">
    <source>
        <dbReference type="EMBL" id="ADE19469.1"/>
    </source>
</evidence>
<dbReference type="Gene3D" id="3.40.1280.10">
    <property type="match status" value="1"/>
</dbReference>